<keyword evidence="10" id="KW-1185">Reference proteome</keyword>
<comment type="similarity">
    <text evidence="2 8">Belongs to the 4-toluene sulfonate uptake permease (TSUP) (TC 2.A.102) family.</text>
</comment>
<accession>A0A9X3RBC8</accession>
<feature type="transmembrane region" description="Helical" evidence="8">
    <location>
        <begin position="43"/>
        <end position="61"/>
    </location>
</feature>
<feature type="transmembrane region" description="Helical" evidence="8">
    <location>
        <begin position="161"/>
        <end position="181"/>
    </location>
</feature>
<dbReference type="GO" id="GO:0005886">
    <property type="term" value="C:plasma membrane"/>
    <property type="evidence" value="ECO:0007669"/>
    <property type="project" value="UniProtKB-SubCell"/>
</dbReference>
<feature type="transmembrane region" description="Helical" evidence="8">
    <location>
        <begin position="125"/>
        <end position="149"/>
    </location>
</feature>
<sequence>MENFYVYIFIILVASILQTSTGFGFSILATPFLLMIFIPHEAIQINIILSLIISCALIMKIKKDIDKHLLKKLVLGSIIGIPFGGLIYLSIDISTFKIVISIILLILTLLLILNISFKSTTVRDYIIGGLSGLLTISIGMPGPPLLIYFAGTKSVKERTRATTLAFYLFIYFISLISQMFLAGTDMIIWRSSLYAIPVVFIGLIIGQVLFKHLNQKAFRIFTYILLGCTGIFLLLDSILSR</sequence>
<organism evidence="9 10">
    <name type="scientific">Psychrobacillus psychrodurans</name>
    <dbReference type="NCBI Taxonomy" id="126157"/>
    <lineage>
        <taxon>Bacteria</taxon>
        <taxon>Bacillati</taxon>
        <taxon>Bacillota</taxon>
        <taxon>Bacilli</taxon>
        <taxon>Bacillales</taxon>
        <taxon>Bacillaceae</taxon>
        <taxon>Psychrobacillus</taxon>
    </lineage>
</organism>
<protein>
    <recommendedName>
        <fullName evidence="8">Probable membrane transporter protein</fullName>
    </recommendedName>
</protein>
<evidence type="ECO:0000256" key="3">
    <source>
        <dbReference type="ARBA" id="ARBA00022448"/>
    </source>
</evidence>
<keyword evidence="6 8" id="KW-1133">Transmembrane helix</keyword>
<evidence type="ECO:0000256" key="6">
    <source>
        <dbReference type="ARBA" id="ARBA00022989"/>
    </source>
</evidence>
<evidence type="ECO:0000256" key="8">
    <source>
        <dbReference type="RuleBase" id="RU363041"/>
    </source>
</evidence>
<gene>
    <name evidence="9" type="ORF">M9R61_12220</name>
</gene>
<feature type="transmembrane region" description="Helical" evidence="8">
    <location>
        <begin position="96"/>
        <end position="113"/>
    </location>
</feature>
<keyword evidence="3" id="KW-0813">Transport</keyword>
<feature type="transmembrane region" description="Helical" evidence="8">
    <location>
        <begin position="216"/>
        <end position="235"/>
    </location>
</feature>
<dbReference type="Pfam" id="PF01925">
    <property type="entry name" value="TauE"/>
    <property type="match status" value="1"/>
</dbReference>
<comment type="caution">
    <text evidence="9">The sequence shown here is derived from an EMBL/GenBank/DDBJ whole genome shotgun (WGS) entry which is preliminary data.</text>
</comment>
<keyword evidence="7 8" id="KW-0472">Membrane</keyword>
<evidence type="ECO:0000256" key="7">
    <source>
        <dbReference type="ARBA" id="ARBA00023136"/>
    </source>
</evidence>
<dbReference type="RefSeq" id="WP_269922317.1">
    <property type="nucleotide sequence ID" value="NZ_JAMKBI010000008.1"/>
</dbReference>
<feature type="transmembrane region" description="Helical" evidence="8">
    <location>
        <begin position="7"/>
        <end position="37"/>
    </location>
</feature>
<evidence type="ECO:0000256" key="2">
    <source>
        <dbReference type="ARBA" id="ARBA00009142"/>
    </source>
</evidence>
<name>A0A9X3RBC8_9BACI</name>
<reference evidence="9" key="1">
    <citation type="submission" date="2022-05" db="EMBL/GenBank/DDBJ databases">
        <authorList>
            <person name="Colautti A."/>
            <person name="Iacumin L."/>
        </authorList>
    </citation>
    <scope>NUCLEOTIDE SEQUENCE</scope>
    <source>
        <strain evidence="9">DSM 30747</strain>
    </source>
</reference>
<dbReference type="EMBL" id="JAMKBI010000008">
    <property type="protein sequence ID" value="MCZ8534078.1"/>
    <property type="molecule type" value="Genomic_DNA"/>
</dbReference>
<proteinExistence type="inferred from homology"/>
<dbReference type="Proteomes" id="UP001152172">
    <property type="component" value="Unassembled WGS sequence"/>
</dbReference>
<keyword evidence="5 8" id="KW-0812">Transmembrane</keyword>
<feature type="transmembrane region" description="Helical" evidence="8">
    <location>
        <begin position="193"/>
        <end position="210"/>
    </location>
</feature>
<evidence type="ECO:0000256" key="1">
    <source>
        <dbReference type="ARBA" id="ARBA00004651"/>
    </source>
</evidence>
<dbReference type="PANTHER" id="PTHR30269">
    <property type="entry name" value="TRANSMEMBRANE PROTEIN YFCA"/>
    <property type="match status" value="1"/>
</dbReference>
<dbReference type="PANTHER" id="PTHR30269:SF37">
    <property type="entry name" value="MEMBRANE TRANSPORTER PROTEIN"/>
    <property type="match status" value="1"/>
</dbReference>
<evidence type="ECO:0000256" key="4">
    <source>
        <dbReference type="ARBA" id="ARBA00022475"/>
    </source>
</evidence>
<comment type="subcellular location">
    <subcellularLocation>
        <location evidence="1 8">Cell membrane</location>
        <topology evidence="1 8">Multi-pass membrane protein</topology>
    </subcellularLocation>
</comment>
<keyword evidence="4 8" id="KW-1003">Cell membrane</keyword>
<feature type="transmembrane region" description="Helical" evidence="8">
    <location>
        <begin position="73"/>
        <end position="90"/>
    </location>
</feature>
<dbReference type="InterPro" id="IPR002781">
    <property type="entry name" value="TM_pro_TauE-like"/>
</dbReference>
<dbReference type="AlphaFoldDB" id="A0A9X3RBC8"/>
<evidence type="ECO:0000313" key="9">
    <source>
        <dbReference type="EMBL" id="MCZ8534078.1"/>
    </source>
</evidence>
<evidence type="ECO:0000313" key="10">
    <source>
        <dbReference type="Proteomes" id="UP001152172"/>
    </source>
</evidence>
<evidence type="ECO:0000256" key="5">
    <source>
        <dbReference type="ARBA" id="ARBA00022692"/>
    </source>
</evidence>
<dbReference type="InterPro" id="IPR052017">
    <property type="entry name" value="TSUP"/>
</dbReference>